<dbReference type="GO" id="GO:0003964">
    <property type="term" value="F:RNA-directed DNA polymerase activity"/>
    <property type="evidence" value="ECO:0007669"/>
    <property type="project" value="UniProtKB-KW"/>
</dbReference>
<dbReference type="GO" id="GO:0042575">
    <property type="term" value="C:DNA polymerase complex"/>
    <property type="evidence" value="ECO:0007669"/>
    <property type="project" value="UniProtKB-ARBA"/>
</dbReference>
<dbReference type="InterPro" id="IPR012337">
    <property type="entry name" value="RNaseH-like_sf"/>
</dbReference>
<dbReference type="Gene3D" id="1.10.340.70">
    <property type="match status" value="1"/>
</dbReference>
<dbReference type="InterPro" id="IPR041577">
    <property type="entry name" value="RT_RNaseH_2"/>
</dbReference>
<dbReference type="InterPro" id="IPR050951">
    <property type="entry name" value="Retrovirus_Pol_polyprotein"/>
</dbReference>
<evidence type="ECO:0000256" key="1">
    <source>
        <dbReference type="ARBA" id="ARBA00012493"/>
    </source>
</evidence>
<evidence type="ECO:0000256" key="8">
    <source>
        <dbReference type="SAM" id="MobiDB-lite"/>
    </source>
</evidence>
<name>A0A8X7BXG8_9ARAC</name>
<keyword evidence="5" id="KW-0255">Endonuclease</keyword>
<dbReference type="Proteomes" id="UP000886998">
    <property type="component" value="Unassembled WGS sequence"/>
</dbReference>
<keyword evidence="2" id="KW-0808">Transferase</keyword>
<dbReference type="SUPFAM" id="SSF53098">
    <property type="entry name" value="Ribonuclease H-like"/>
    <property type="match status" value="1"/>
</dbReference>
<organism evidence="10 11">
    <name type="scientific">Trichonephila inaurata madagascariensis</name>
    <dbReference type="NCBI Taxonomy" id="2747483"/>
    <lineage>
        <taxon>Eukaryota</taxon>
        <taxon>Metazoa</taxon>
        <taxon>Ecdysozoa</taxon>
        <taxon>Arthropoda</taxon>
        <taxon>Chelicerata</taxon>
        <taxon>Arachnida</taxon>
        <taxon>Araneae</taxon>
        <taxon>Araneomorphae</taxon>
        <taxon>Entelegynae</taxon>
        <taxon>Araneoidea</taxon>
        <taxon>Nephilidae</taxon>
        <taxon>Trichonephila</taxon>
        <taxon>Trichonephila inaurata</taxon>
    </lineage>
</organism>
<dbReference type="PROSITE" id="PS50994">
    <property type="entry name" value="INTEGRASE"/>
    <property type="match status" value="1"/>
</dbReference>
<dbReference type="FunFam" id="3.30.420.10:FF:000032">
    <property type="entry name" value="Retrovirus-related Pol polyprotein from transposon 297-like Protein"/>
    <property type="match status" value="1"/>
</dbReference>
<gene>
    <name evidence="10" type="primary">M514_23336</name>
    <name evidence="10" type="ORF">TNIN_170151</name>
</gene>
<dbReference type="SUPFAM" id="SSF56672">
    <property type="entry name" value="DNA/RNA polymerases"/>
    <property type="match status" value="1"/>
</dbReference>
<keyword evidence="11" id="KW-1185">Reference proteome</keyword>
<dbReference type="PANTHER" id="PTHR37984">
    <property type="entry name" value="PROTEIN CBG26694"/>
    <property type="match status" value="1"/>
</dbReference>
<feature type="compositionally biased region" description="Polar residues" evidence="8">
    <location>
        <begin position="498"/>
        <end position="513"/>
    </location>
</feature>
<comment type="caution">
    <text evidence="10">The sequence shown here is derived from an EMBL/GenBank/DDBJ whole genome shotgun (WGS) entry which is preliminary data.</text>
</comment>
<dbReference type="EC" id="2.7.7.49" evidence="1"/>
<evidence type="ECO:0000259" key="9">
    <source>
        <dbReference type="PROSITE" id="PS50994"/>
    </source>
</evidence>
<dbReference type="InterPro" id="IPR043128">
    <property type="entry name" value="Rev_trsase/Diguanyl_cyclase"/>
</dbReference>
<dbReference type="OrthoDB" id="6430313at2759"/>
<keyword evidence="7" id="KW-0695">RNA-directed DNA polymerase</keyword>
<dbReference type="InterPro" id="IPR036397">
    <property type="entry name" value="RNaseH_sf"/>
</dbReference>
<dbReference type="Pfam" id="PF17917">
    <property type="entry name" value="RT_RNaseH"/>
    <property type="match status" value="1"/>
</dbReference>
<dbReference type="PANTHER" id="PTHR37984:SF15">
    <property type="entry name" value="INTEGRASE CATALYTIC DOMAIN-CONTAINING PROTEIN"/>
    <property type="match status" value="1"/>
</dbReference>
<evidence type="ECO:0000256" key="3">
    <source>
        <dbReference type="ARBA" id="ARBA00022695"/>
    </source>
</evidence>
<dbReference type="Gene3D" id="3.30.420.10">
    <property type="entry name" value="Ribonuclease H-like superfamily/Ribonuclease H"/>
    <property type="match status" value="1"/>
</dbReference>
<dbReference type="InterPro" id="IPR041588">
    <property type="entry name" value="Integrase_H2C2"/>
</dbReference>
<dbReference type="InterPro" id="IPR043502">
    <property type="entry name" value="DNA/RNA_pol_sf"/>
</dbReference>
<reference evidence="10" key="1">
    <citation type="submission" date="2020-08" db="EMBL/GenBank/DDBJ databases">
        <title>Multicomponent nature underlies the extraordinary mechanical properties of spider dragline silk.</title>
        <authorList>
            <person name="Kono N."/>
            <person name="Nakamura H."/>
            <person name="Mori M."/>
            <person name="Yoshida Y."/>
            <person name="Ohtoshi R."/>
            <person name="Malay A.D."/>
            <person name="Moran D.A.P."/>
            <person name="Tomita M."/>
            <person name="Numata K."/>
            <person name="Arakawa K."/>
        </authorList>
    </citation>
    <scope>NUCLEOTIDE SEQUENCE</scope>
</reference>
<dbReference type="Pfam" id="PF17919">
    <property type="entry name" value="RT_RNaseH_2"/>
    <property type="match status" value="1"/>
</dbReference>
<dbReference type="GO" id="GO:0015074">
    <property type="term" value="P:DNA integration"/>
    <property type="evidence" value="ECO:0007669"/>
    <property type="project" value="InterPro"/>
</dbReference>
<evidence type="ECO:0000313" key="10">
    <source>
        <dbReference type="EMBL" id="GFY48706.1"/>
    </source>
</evidence>
<proteinExistence type="predicted"/>
<sequence length="536" mass="60112">MVNFYRRFLPSAAKYQSSLNDALSGLRGAQPLTWTSELDTAFSKCKEALSEVTLLTHPAADVPLGLFTDASACHVGAALMQRVDVASLLQRTFAIYSAVQHFRHVLEAQHCTVYTDHKTITYAFLHHREKLPPVQLNRLSFIGQFTADIQHISGADNVVADASLVSLALHHLLHPGSRATARLISTRFVWPRVQSDCRTWARACLRCQRSKITRHNSSPLQPFAATPLRFRYIHIDIIGPLPPAKSYRYCLTATDRFSRWVEAWPLESITAEDVAQALFAGWISRFGSPEKITTDQGRQFESQLLKHLGMFTAFKRSRTTSYHPCSNGMIERVHRQLKASLMCHTDSSWFEALPVVLLGIRSVFKEDLQSSSAELVYGKPLRLPGKFISSFPAEMQSISASDFVDRLGTHISRLRPVPASCHARGTPFVFKDLETGTYALLRDDSIRGALQPPYSGHYRILQRIGKVFVLRMGTKEVRVSVDRIKPAYVLVDDPPSSGPSLPTPDSSRPTITTRSGRRVHFTDFFFKPKLFFSPGG</sequence>
<evidence type="ECO:0000256" key="5">
    <source>
        <dbReference type="ARBA" id="ARBA00022759"/>
    </source>
</evidence>
<keyword evidence="6" id="KW-0378">Hydrolase</keyword>
<feature type="region of interest" description="Disordered" evidence="8">
    <location>
        <begin position="493"/>
        <end position="513"/>
    </location>
</feature>
<evidence type="ECO:0000256" key="4">
    <source>
        <dbReference type="ARBA" id="ARBA00022722"/>
    </source>
</evidence>
<evidence type="ECO:0000256" key="6">
    <source>
        <dbReference type="ARBA" id="ARBA00022801"/>
    </source>
</evidence>
<keyword evidence="4" id="KW-0540">Nuclease</keyword>
<dbReference type="Gene3D" id="3.30.70.270">
    <property type="match status" value="1"/>
</dbReference>
<evidence type="ECO:0000313" key="11">
    <source>
        <dbReference type="Proteomes" id="UP000886998"/>
    </source>
</evidence>
<dbReference type="InterPro" id="IPR041373">
    <property type="entry name" value="RT_RNaseH"/>
</dbReference>
<dbReference type="AlphaFoldDB" id="A0A8X7BXG8"/>
<dbReference type="EMBL" id="BMAV01006621">
    <property type="protein sequence ID" value="GFY48706.1"/>
    <property type="molecule type" value="Genomic_DNA"/>
</dbReference>
<dbReference type="GO" id="GO:0004519">
    <property type="term" value="F:endonuclease activity"/>
    <property type="evidence" value="ECO:0007669"/>
    <property type="project" value="UniProtKB-KW"/>
</dbReference>
<dbReference type="InterPro" id="IPR001584">
    <property type="entry name" value="Integrase_cat-core"/>
</dbReference>
<dbReference type="GO" id="GO:0003676">
    <property type="term" value="F:nucleic acid binding"/>
    <property type="evidence" value="ECO:0007669"/>
    <property type="project" value="InterPro"/>
</dbReference>
<dbReference type="Pfam" id="PF00665">
    <property type="entry name" value="rve"/>
    <property type="match status" value="1"/>
</dbReference>
<dbReference type="GO" id="GO:0016787">
    <property type="term" value="F:hydrolase activity"/>
    <property type="evidence" value="ECO:0007669"/>
    <property type="project" value="UniProtKB-KW"/>
</dbReference>
<feature type="domain" description="Integrase catalytic" evidence="9">
    <location>
        <begin position="223"/>
        <end position="400"/>
    </location>
</feature>
<protein>
    <recommendedName>
        <fullName evidence="1">RNA-directed DNA polymerase</fullName>
        <ecNumber evidence="1">2.7.7.49</ecNumber>
    </recommendedName>
</protein>
<evidence type="ECO:0000256" key="7">
    <source>
        <dbReference type="ARBA" id="ARBA00022918"/>
    </source>
</evidence>
<evidence type="ECO:0000256" key="2">
    <source>
        <dbReference type="ARBA" id="ARBA00022679"/>
    </source>
</evidence>
<accession>A0A8X7BXG8</accession>
<dbReference type="Pfam" id="PF17921">
    <property type="entry name" value="Integrase_H2C2"/>
    <property type="match status" value="1"/>
</dbReference>
<keyword evidence="3" id="KW-0548">Nucleotidyltransferase</keyword>